<protein>
    <submittedName>
        <fullName evidence="2">Uncharacterized protein</fullName>
    </submittedName>
</protein>
<keyword evidence="1" id="KW-0732">Signal</keyword>
<reference evidence="3" key="3">
    <citation type="submission" date="2022-10" db="EMBL/GenBank/DDBJ databases">
        <title>Complete genome sequence of Capnocytophaga ochracea KCOM 2812 isolated from actinomycosis lesion.</title>
        <authorList>
            <person name="Kook J.-K."/>
            <person name="Park S.-N."/>
            <person name="Lim Y.K."/>
        </authorList>
    </citation>
    <scope>NUCLEOTIDE SEQUENCE</scope>
    <source>
        <strain evidence="3">KCOM 28121</strain>
    </source>
</reference>
<feature type="chain" id="PRO_5040586492" evidence="1">
    <location>
        <begin position="23"/>
        <end position="186"/>
    </location>
</feature>
<dbReference type="Proteomes" id="UP000249891">
    <property type="component" value="Unassembled WGS sequence"/>
</dbReference>
<evidence type="ECO:0000256" key="1">
    <source>
        <dbReference type="SAM" id="SignalP"/>
    </source>
</evidence>
<evidence type="ECO:0000313" key="2">
    <source>
        <dbReference type="EMBL" id="SQA79178.1"/>
    </source>
</evidence>
<dbReference type="AlphaFoldDB" id="A0A2X2RDH5"/>
<proteinExistence type="predicted"/>
<dbReference type="EMBL" id="CP110230">
    <property type="protein sequence ID" value="UZD41170.1"/>
    <property type="molecule type" value="Genomic_DNA"/>
</dbReference>
<gene>
    <name evidence="4" type="ORF">NCTC11458_02299</name>
    <name evidence="2" type="ORF">NCTC11546_02442</name>
    <name evidence="3" type="ORF">OL231_01125</name>
</gene>
<dbReference type="EMBL" id="UYIQ01000001">
    <property type="protein sequence ID" value="VDG82999.1"/>
    <property type="molecule type" value="Genomic_DNA"/>
</dbReference>
<dbReference type="Proteomes" id="UP001163262">
    <property type="component" value="Chromosome"/>
</dbReference>
<dbReference type="EMBL" id="UARG01000017">
    <property type="protein sequence ID" value="SQA79178.1"/>
    <property type="molecule type" value="Genomic_DNA"/>
</dbReference>
<sequence length="186" mass="21530">MKFYFSLIVLALSFFTACNSSNQISKDEVSNLIADYLEENPLFETGKFNTNKQKLDSTKDKDLLITIQELADEGLIDINNEKSRKRWFSKDSVYVISPTLTKEALPYLVKQNKNSANVKTIIYKLNDKGITIEKNSEKVVICNVVLDKEKTPFYNFGKDPYPNTTFITQKFKLKYNEKNGWKIIKK</sequence>
<evidence type="ECO:0000313" key="3">
    <source>
        <dbReference type="EMBL" id="UZD41170.1"/>
    </source>
</evidence>
<feature type="signal peptide" evidence="1">
    <location>
        <begin position="1"/>
        <end position="22"/>
    </location>
</feature>
<name>A0A2X2RDH5_CAPOC</name>
<evidence type="ECO:0000313" key="6">
    <source>
        <dbReference type="Proteomes" id="UP000276733"/>
    </source>
</evidence>
<evidence type="ECO:0000313" key="4">
    <source>
        <dbReference type="EMBL" id="VDG82999.1"/>
    </source>
</evidence>
<evidence type="ECO:0000313" key="5">
    <source>
        <dbReference type="Proteomes" id="UP000249891"/>
    </source>
</evidence>
<organism evidence="2 5">
    <name type="scientific">Capnocytophaga ochracea</name>
    <dbReference type="NCBI Taxonomy" id="1018"/>
    <lineage>
        <taxon>Bacteria</taxon>
        <taxon>Pseudomonadati</taxon>
        <taxon>Bacteroidota</taxon>
        <taxon>Flavobacteriia</taxon>
        <taxon>Flavobacteriales</taxon>
        <taxon>Flavobacteriaceae</taxon>
        <taxon>Capnocytophaga</taxon>
    </lineage>
</organism>
<dbReference type="PROSITE" id="PS51257">
    <property type="entry name" value="PROKAR_LIPOPROTEIN"/>
    <property type="match status" value="1"/>
</dbReference>
<accession>A0A2X2RDH5</accession>
<dbReference type="Proteomes" id="UP000276733">
    <property type="component" value="Unassembled WGS sequence"/>
</dbReference>
<reference evidence="4 6" key="2">
    <citation type="submission" date="2018-11" db="EMBL/GenBank/DDBJ databases">
        <authorList>
            <consortium name="Pathogen Informatics"/>
        </authorList>
    </citation>
    <scope>NUCLEOTIDE SEQUENCE [LARGE SCALE GENOMIC DNA]</scope>
    <source>
        <strain evidence="4 6">NCTC11458</strain>
    </source>
</reference>
<dbReference type="RefSeq" id="WP_002671901.1">
    <property type="nucleotide sequence ID" value="NZ_CAJPNJ010000095.1"/>
</dbReference>
<reference evidence="2 5" key="1">
    <citation type="submission" date="2018-06" db="EMBL/GenBank/DDBJ databases">
        <authorList>
            <consortium name="Pathogen Informatics"/>
            <person name="Doyle S."/>
        </authorList>
    </citation>
    <scope>NUCLEOTIDE SEQUENCE [LARGE SCALE GENOMIC DNA]</scope>
    <source>
        <strain evidence="2 5">NCTC11546</strain>
    </source>
</reference>